<feature type="coiled-coil region" evidence="1">
    <location>
        <begin position="322"/>
        <end position="412"/>
    </location>
</feature>
<keyword evidence="3" id="KW-0472">Membrane</keyword>
<accession>A0ABX5XK38</accession>
<dbReference type="PANTHER" id="PTHR32309">
    <property type="entry name" value="TYROSINE-PROTEIN KINASE"/>
    <property type="match status" value="1"/>
</dbReference>
<evidence type="ECO:0000256" key="2">
    <source>
        <dbReference type="SAM" id="MobiDB-lite"/>
    </source>
</evidence>
<dbReference type="Proteomes" id="UP000318081">
    <property type="component" value="Chromosome"/>
</dbReference>
<keyword evidence="1" id="KW-0175">Coiled coil</keyword>
<evidence type="ECO:0000256" key="1">
    <source>
        <dbReference type="SAM" id="Coils"/>
    </source>
</evidence>
<organism evidence="4 5">
    <name type="scientific">Stieleria magnilauensis</name>
    <dbReference type="NCBI Taxonomy" id="2527963"/>
    <lineage>
        <taxon>Bacteria</taxon>
        <taxon>Pseudomonadati</taxon>
        <taxon>Planctomycetota</taxon>
        <taxon>Planctomycetia</taxon>
        <taxon>Pirellulales</taxon>
        <taxon>Pirellulaceae</taxon>
        <taxon>Stieleria</taxon>
    </lineage>
</organism>
<keyword evidence="5" id="KW-1185">Reference proteome</keyword>
<keyword evidence="3" id="KW-0812">Transmembrane</keyword>
<evidence type="ECO:0000256" key="3">
    <source>
        <dbReference type="SAM" id="Phobius"/>
    </source>
</evidence>
<feature type="region of interest" description="Disordered" evidence="2">
    <location>
        <begin position="492"/>
        <end position="542"/>
    </location>
</feature>
<dbReference type="PANTHER" id="PTHR32309:SF13">
    <property type="entry name" value="FERRIC ENTEROBACTIN TRANSPORT PROTEIN FEPE"/>
    <property type="match status" value="1"/>
</dbReference>
<evidence type="ECO:0000313" key="4">
    <source>
        <dbReference type="EMBL" id="QDV81725.1"/>
    </source>
</evidence>
<name>A0ABX5XK38_9BACT</name>
<keyword evidence="3" id="KW-1133">Transmembrane helix</keyword>
<evidence type="ECO:0000313" key="5">
    <source>
        <dbReference type="Proteomes" id="UP000318081"/>
    </source>
</evidence>
<reference evidence="4 5" key="1">
    <citation type="submission" date="2019-02" db="EMBL/GenBank/DDBJ databases">
        <title>Deep-cultivation of Planctomycetes and their phenomic and genomic characterization uncovers novel biology.</title>
        <authorList>
            <person name="Wiegand S."/>
            <person name="Jogler M."/>
            <person name="Boedeker C."/>
            <person name="Pinto D."/>
            <person name="Vollmers J."/>
            <person name="Rivas-Marin E."/>
            <person name="Kohn T."/>
            <person name="Peeters S.H."/>
            <person name="Heuer A."/>
            <person name="Rast P."/>
            <person name="Oberbeckmann S."/>
            <person name="Bunk B."/>
            <person name="Jeske O."/>
            <person name="Meyerdierks A."/>
            <person name="Storesund J.E."/>
            <person name="Kallscheuer N."/>
            <person name="Luecker S."/>
            <person name="Lage O.M."/>
            <person name="Pohl T."/>
            <person name="Merkel B.J."/>
            <person name="Hornburger P."/>
            <person name="Mueller R.-W."/>
            <person name="Bruemmer F."/>
            <person name="Labrenz M."/>
            <person name="Spormann A.M."/>
            <person name="Op den Camp H."/>
            <person name="Overmann J."/>
            <person name="Amann R."/>
            <person name="Jetten M.S.M."/>
            <person name="Mascher T."/>
            <person name="Medema M.H."/>
            <person name="Devos D.P."/>
            <person name="Kaster A.-K."/>
            <person name="Ovreas L."/>
            <person name="Rohde M."/>
            <person name="Galperin M.Y."/>
            <person name="Jogler C."/>
        </authorList>
    </citation>
    <scope>NUCLEOTIDE SEQUENCE [LARGE SCALE GENOMIC DNA]</scope>
    <source>
        <strain evidence="4 5">TBK1r</strain>
    </source>
</reference>
<dbReference type="EMBL" id="CP036432">
    <property type="protein sequence ID" value="QDV81725.1"/>
    <property type="molecule type" value="Genomic_DNA"/>
</dbReference>
<proteinExistence type="predicted"/>
<feature type="transmembrane region" description="Helical" evidence="3">
    <location>
        <begin position="15"/>
        <end position="36"/>
    </location>
</feature>
<dbReference type="RefSeq" id="WP_145207479.1">
    <property type="nucleotide sequence ID" value="NZ_CP036432.1"/>
</dbReference>
<dbReference type="SUPFAM" id="SSF57997">
    <property type="entry name" value="Tropomyosin"/>
    <property type="match status" value="1"/>
</dbReference>
<dbReference type="InterPro" id="IPR050445">
    <property type="entry name" value="Bact_polysacc_biosynth/exp"/>
</dbReference>
<protein>
    <submittedName>
        <fullName evidence="4">Chain length determinant protein</fullName>
    </submittedName>
</protein>
<feature type="compositionally biased region" description="Basic and acidic residues" evidence="2">
    <location>
        <begin position="522"/>
        <end position="532"/>
    </location>
</feature>
<sequence>MNSFLMWRASLRRHWFAAAFSFVTVIAIAVAVVLYAPRQYRSVSKLLLRVGYESATLDPTMSVVGNPDAPVKTREDEVETTLDVMHSRTIIQDVVERLGPDLILDEKLPSADGASEEPSKNRLATWIGSLKTWVSNIDPISSEERAIRALENSIDISASEKSSLVKVEFESKNPQVAQTIVSTWVDAYLAHHAQVNRTRGTYAFFLEQDTELKQQLDEVQSKIRDAKNAAGFATLDGRQTLLETQLEKVSSELFKVEADLVEFGMRAETYADLLANSVARTVTEQTSGLERKSHNDMRTTLFQLEVLENEYAAKFKTGHPKLTSIREQLEKAREIVDAQESELTESREVINPTHQQLFASQIVDLASEKSLLERRKKLQEQRDYLLTEINSLNEHEQRLSKLQRDASVLEERYKLHSVMLEQARLNEELESHRITSINVSQPATLEERPVSPNKPLCAMAGLIAAFGLAMGVPVLLDFRSYLPIDPAPQSLGPESAALWEESSSDLAEPPDHVSPSVPIRIDQAEVVRRETEAESPVATRPR</sequence>
<gene>
    <name evidence="4" type="ORF">TBK1r_06450</name>
</gene>